<organism evidence="1 2">
    <name type="scientific">Photorhabdus temperata subsp. temperata Meg1</name>
    <dbReference type="NCBI Taxonomy" id="1393735"/>
    <lineage>
        <taxon>Bacteria</taxon>
        <taxon>Pseudomonadati</taxon>
        <taxon>Pseudomonadota</taxon>
        <taxon>Gammaproteobacteria</taxon>
        <taxon>Enterobacterales</taxon>
        <taxon>Morganellaceae</taxon>
        <taxon>Photorhabdus</taxon>
    </lineage>
</organism>
<dbReference type="Proteomes" id="UP000028002">
    <property type="component" value="Unassembled WGS sequence"/>
</dbReference>
<proteinExistence type="predicted"/>
<reference evidence="1 2" key="1">
    <citation type="submission" date="2014-03" db="EMBL/GenBank/DDBJ databases">
        <title>Draft Genome of Photorhabdus temperata Meg1.</title>
        <authorList>
            <person name="Hurst S.G.IV."/>
            <person name="Morris K."/>
            <person name="Thomas K."/>
            <person name="Tisa L.S."/>
        </authorList>
    </citation>
    <scope>NUCLEOTIDE SEQUENCE [LARGE SCALE GENOMIC DNA]</scope>
    <source>
        <strain evidence="1 2">Meg1</strain>
    </source>
</reference>
<accession>A0A081RZS3</accession>
<evidence type="ECO:0000313" key="1">
    <source>
        <dbReference type="EMBL" id="KER04176.1"/>
    </source>
</evidence>
<dbReference type="EMBL" id="JGVH01000013">
    <property type="protein sequence ID" value="KER04176.1"/>
    <property type="molecule type" value="Genomic_DNA"/>
</dbReference>
<feature type="non-terminal residue" evidence="1">
    <location>
        <position position="1"/>
    </location>
</feature>
<evidence type="ECO:0000313" key="2">
    <source>
        <dbReference type="Proteomes" id="UP000028002"/>
    </source>
</evidence>
<sequence length="32" mass="3642">KYLIVVDMLIWLHFSTAIPDYGMAADWKSSLG</sequence>
<comment type="caution">
    <text evidence="1">The sequence shown here is derived from an EMBL/GenBank/DDBJ whole genome shotgun (WGS) entry which is preliminary data.</text>
</comment>
<protein>
    <submittedName>
        <fullName evidence="1">Uncharacterized protein</fullName>
    </submittedName>
</protein>
<gene>
    <name evidence="1" type="ORF">MEG1DRAFT_01106</name>
</gene>
<dbReference type="AlphaFoldDB" id="A0A081RZS3"/>
<name>A0A081RZS3_PHOTE</name>